<dbReference type="EMBL" id="PQSP01000002">
    <property type="protein sequence ID" value="RUS67416.1"/>
    <property type="molecule type" value="Genomic_DNA"/>
</dbReference>
<keyword evidence="4" id="KW-1185">Reference proteome</keyword>
<evidence type="ECO:0000313" key="3">
    <source>
        <dbReference type="EMBL" id="RUS67416.1"/>
    </source>
</evidence>
<evidence type="ECO:0000256" key="1">
    <source>
        <dbReference type="SAM" id="MobiDB-lite"/>
    </source>
</evidence>
<dbReference type="NCBIfam" id="TIGR01690">
    <property type="entry name" value="ICE_RAQPRD"/>
    <property type="match status" value="1"/>
</dbReference>
<dbReference type="AlphaFoldDB" id="A0A433SFE9"/>
<gene>
    <name evidence="3" type="ORF">CUZ56_01361</name>
</gene>
<feature type="signal peptide" evidence="2">
    <location>
        <begin position="1"/>
        <end position="27"/>
    </location>
</feature>
<feature type="region of interest" description="Disordered" evidence="1">
    <location>
        <begin position="87"/>
        <end position="111"/>
    </location>
</feature>
<feature type="chain" id="PRO_5019421707" description="Raqprd family integrative conjugative element protein" evidence="2">
    <location>
        <begin position="28"/>
        <end position="111"/>
    </location>
</feature>
<dbReference type="OrthoDB" id="8910666at2"/>
<organism evidence="3 4">
    <name type="scientific">Saezia sanguinis</name>
    <dbReference type="NCBI Taxonomy" id="1965230"/>
    <lineage>
        <taxon>Bacteria</taxon>
        <taxon>Pseudomonadati</taxon>
        <taxon>Pseudomonadota</taxon>
        <taxon>Betaproteobacteria</taxon>
        <taxon>Burkholderiales</taxon>
        <taxon>Saeziaceae</taxon>
        <taxon>Saezia</taxon>
    </lineage>
</organism>
<protein>
    <recommendedName>
        <fullName evidence="5">Raqprd family integrative conjugative element protein</fullName>
    </recommendedName>
</protein>
<evidence type="ECO:0000313" key="4">
    <source>
        <dbReference type="Proteomes" id="UP000286947"/>
    </source>
</evidence>
<sequence precursor="true">MKQLVLWSFRPLFIAATLPLLIHPTWAQTTADESVHLAVILRQLDAIEHSLNKTSAAELSRQNSRYYFDYERAKRDVARVRHGINDYLTPQRAQPRDPVEITDSYSQEQDK</sequence>
<keyword evidence="2" id="KW-0732">Signal</keyword>
<dbReference type="Proteomes" id="UP000286947">
    <property type="component" value="Unassembled WGS sequence"/>
</dbReference>
<reference evidence="3 4" key="1">
    <citation type="submission" date="2018-01" db="EMBL/GenBank/DDBJ databases">
        <title>Saezia sanguinis gen. nov., sp. nov., in the order Burkholderiales isolated from human blood.</title>
        <authorList>
            <person name="Medina-Pascual M.J."/>
            <person name="Valdezate S."/>
            <person name="Monzon S."/>
            <person name="Cuesta I."/>
            <person name="Carrasco G."/>
            <person name="Villalon P."/>
            <person name="Saez-Nieto J.A."/>
        </authorList>
    </citation>
    <scope>NUCLEOTIDE SEQUENCE [LARGE SCALE GENOMIC DNA]</scope>
    <source>
        <strain evidence="3 4">CNM695-12</strain>
    </source>
</reference>
<evidence type="ECO:0000256" key="2">
    <source>
        <dbReference type="SAM" id="SignalP"/>
    </source>
</evidence>
<evidence type="ECO:0008006" key="5">
    <source>
        <dbReference type="Google" id="ProtNLM"/>
    </source>
</evidence>
<comment type="caution">
    <text evidence="3">The sequence shown here is derived from an EMBL/GenBank/DDBJ whole genome shotgun (WGS) entry which is preliminary data.</text>
</comment>
<name>A0A433SFE9_9BURK</name>
<accession>A0A433SFE9</accession>
<dbReference type="InterPro" id="IPR019110">
    <property type="entry name" value="Uncharacterised_RAQPRD"/>
</dbReference>
<dbReference type="RefSeq" id="WP_126979428.1">
    <property type="nucleotide sequence ID" value="NZ_PQSP01000002.1"/>
</dbReference>
<dbReference type="Pfam" id="PF09686">
    <property type="entry name" value="Plasmid_RAQPRD"/>
    <property type="match status" value="1"/>
</dbReference>
<proteinExistence type="predicted"/>